<accession>A0ACD3ZCJ4</accession>
<evidence type="ECO:0000313" key="1">
    <source>
        <dbReference type="EMBL" id="UPK97803.1"/>
    </source>
</evidence>
<dbReference type="EMBL" id="CP090036">
    <property type="protein sequence ID" value="UPK97803.1"/>
    <property type="molecule type" value="Genomic_DNA"/>
</dbReference>
<name>A0ACD3ZCJ4_FUSSC</name>
<gene>
    <name evidence="1" type="ORF">LCI18_008738</name>
</gene>
<evidence type="ECO:0000313" key="2">
    <source>
        <dbReference type="Proteomes" id="UP000830768"/>
    </source>
</evidence>
<keyword evidence="2" id="KW-1185">Reference proteome</keyword>
<dbReference type="Proteomes" id="UP000830768">
    <property type="component" value="Chromosome 8"/>
</dbReference>
<reference evidence="1" key="1">
    <citation type="submission" date="2021-11" db="EMBL/GenBank/DDBJ databases">
        <title>Fusarium solani-melongenae Genome sequencing and assembly.</title>
        <authorList>
            <person name="Xie S."/>
            <person name="Huang L."/>
            <person name="Zhang X."/>
        </authorList>
    </citation>
    <scope>NUCLEOTIDE SEQUENCE</scope>
    <source>
        <strain evidence="1">CRI 24-3</strain>
    </source>
</reference>
<organism evidence="1 2">
    <name type="scientific">Fusarium solani subsp. cucurbitae</name>
    <name type="common">Neocosmosporum cucurbitae</name>
    <dbReference type="NCBI Taxonomy" id="2747967"/>
    <lineage>
        <taxon>Eukaryota</taxon>
        <taxon>Fungi</taxon>
        <taxon>Dikarya</taxon>
        <taxon>Ascomycota</taxon>
        <taxon>Pezizomycotina</taxon>
        <taxon>Sordariomycetes</taxon>
        <taxon>Hypocreomycetidae</taxon>
        <taxon>Hypocreales</taxon>
        <taxon>Nectriaceae</taxon>
        <taxon>Fusarium</taxon>
        <taxon>Fusarium solani species complex</taxon>
    </lineage>
</organism>
<proteinExistence type="predicted"/>
<sequence>MSFLTMQPIILYSHHYGPNPWKVALVMEELEIPYETRFVNFTEVKKEPYLSLCPNGRLPTIEDPNTGLTLWESGAIINYIIEQYDKDHKLGYTDFQQKHEIQQWLFFQVSGQAPYYGQASWFTKFHPEKVQSAIDRYAKEIHRVNGVLERALGDKEWLVGDKCTLADLSFVAWQRWAPRFGGEDIYEKFPKVGAWMKRMEARPTVQKVYEDQNKAATAVEAAKINPGPEPRKEQ</sequence>
<protein>
    <submittedName>
        <fullName evidence="1">Uncharacterized protein</fullName>
    </submittedName>
</protein>